<protein>
    <recommendedName>
        <fullName evidence="3">Lipoprotein</fullName>
    </recommendedName>
</protein>
<dbReference type="RefSeq" id="WP_258422914.1">
    <property type="nucleotide sequence ID" value="NZ_JANSUY010000004.1"/>
</dbReference>
<comment type="caution">
    <text evidence="1">The sequence shown here is derived from an EMBL/GenBank/DDBJ whole genome shotgun (WGS) entry which is preliminary data.</text>
</comment>
<dbReference type="PROSITE" id="PS51257">
    <property type="entry name" value="PROKAR_LIPOPROTEIN"/>
    <property type="match status" value="1"/>
</dbReference>
<reference evidence="1" key="1">
    <citation type="submission" date="2022-08" db="EMBL/GenBank/DDBJ databases">
        <authorList>
            <person name="Zhang D."/>
        </authorList>
    </citation>
    <scope>NUCLEOTIDE SEQUENCE</scope>
    <source>
        <strain evidence="1">XJ19-11</strain>
    </source>
</reference>
<gene>
    <name evidence="1" type="ORF">NU887_08390</name>
</gene>
<organism evidence="1 2">
    <name type="scientific">Aquiflexum gelatinilyticum</name>
    <dbReference type="NCBI Taxonomy" id="2961943"/>
    <lineage>
        <taxon>Bacteria</taxon>
        <taxon>Pseudomonadati</taxon>
        <taxon>Bacteroidota</taxon>
        <taxon>Cytophagia</taxon>
        <taxon>Cytophagales</taxon>
        <taxon>Cyclobacteriaceae</taxon>
        <taxon>Aquiflexum</taxon>
    </lineage>
</organism>
<name>A0A9X2P4D2_9BACT</name>
<dbReference type="AlphaFoldDB" id="A0A9X2P4D2"/>
<dbReference type="EMBL" id="JANSUY010000004">
    <property type="protein sequence ID" value="MCR9015052.1"/>
    <property type="molecule type" value="Genomic_DNA"/>
</dbReference>
<evidence type="ECO:0000313" key="2">
    <source>
        <dbReference type="Proteomes" id="UP001142175"/>
    </source>
</evidence>
<sequence length="155" mass="18476">MKIRLQLLFKNLLFKPNFWVIGIVTAFTFSACNFSNTKNRIQGNWYGFEEDSTYYELYVSDSLIVLHHHEIGPIGYDYRVEENLLVVSNEAGIERIWRISEENNDAFTLTDSLESIRYNRMEIPKDFFLSIRDSLSYSEFKKEFLKRFSKRNKSK</sequence>
<dbReference type="Proteomes" id="UP001142175">
    <property type="component" value="Unassembled WGS sequence"/>
</dbReference>
<evidence type="ECO:0008006" key="3">
    <source>
        <dbReference type="Google" id="ProtNLM"/>
    </source>
</evidence>
<accession>A0A9X2P4D2</accession>
<proteinExistence type="predicted"/>
<keyword evidence="2" id="KW-1185">Reference proteome</keyword>
<evidence type="ECO:0000313" key="1">
    <source>
        <dbReference type="EMBL" id="MCR9015052.1"/>
    </source>
</evidence>